<accession>A0ACC2XWR1</accession>
<dbReference type="Proteomes" id="UP001234202">
    <property type="component" value="Unassembled WGS sequence"/>
</dbReference>
<gene>
    <name evidence="1" type="ORF">QFC24_000083</name>
</gene>
<evidence type="ECO:0000313" key="2">
    <source>
        <dbReference type="Proteomes" id="UP001234202"/>
    </source>
</evidence>
<dbReference type="EMBL" id="JASBWV010000001">
    <property type="protein sequence ID" value="KAJ9127800.1"/>
    <property type="molecule type" value="Genomic_DNA"/>
</dbReference>
<comment type="caution">
    <text evidence="1">The sequence shown here is derived from an EMBL/GenBank/DDBJ whole genome shotgun (WGS) entry which is preliminary data.</text>
</comment>
<sequence length="327" mass="34201">MLTVDLISLLKLVLLGPLAYLIDLASAPLSPLFPFPLATTLHAARVGLAYKGRTKALGFDGAMKARGRGVEWAGYLVMCWGGSFITSFLQQTPPPQLLSPLPWINYLAIYTFISNPAFTALLPSPAVLDTLLPIIDGLTRSFPISGAVLSTSNHPNPAIRGSLMFQLLCGGLAASGGGIAATTLGVFNPDWRLSTPPILFTGLLGCLDLLAGSAAAGVFGFLTASHPAYLPWIAAAKSFVSPAAGAIAANEKPTTALMTVLGARSVVVLFLSAVYATRAFMLHWYPMLVTPRAVAVPVGAGTEGEKSAREATRVVLQGNGGDEKKRV</sequence>
<reference evidence="1" key="1">
    <citation type="submission" date="2023-04" db="EMBL/GenBank/DDBJ databases">
        <title>Draft Genome sequencing of Naganishia species isolated from polar environments using Oxford Nanopore Technology.</title>
        <authorList>
            <person name="Leo P."/>
            <person name="Venkateswaran K."/>
        </authorList>
    </citation>
    <scope>NUCLEOTIDE SEQUENCE</scope>
    <source>
        <strain evidence="1">DBVPG 5303</strain>
    </source>
</reference>
<keyword evidence="2" id="KW-1185">Reference proteome</keyword>
<proteinExistence type="predicted"/>
<evidence type="ECO:0000313" key="1">
    <source>
        <dbReference type="EMBL" id="KAJ9127800.1"/>
    </source>
</evidence>
<protein>
    <submittedName>
        <fullName evidence="1">Uncharacterized protein</fullName>
    </submittedName>
</protein>
<name>A0ACC2XWR1_9TREE</name>
<organism evidence="1 2">
    <name type="scientific">Naganishia onofrii</name>
    <dbReference type="NCBI Taxonomy" id="1851511"/>
    <lineage>
        <taxon>Eukaryota</taxon>
        <taxon>Fungi</taxon>
        <taxon>Dikarya</taxon>
        <taxon>Basidiomycota</taxon>
        <taxon>Agaricomycotina</taxon>
        <taxon>Tremellomycetes</taxon>
        <taxon>Filobasidiales</taxon>
        <taxon>Filobasidiaceae</taxon>
        <taxon>Naganishia</taxon>
    </lineage>
</organism>